<organism evidence="2 4">
    <name type="scientific">Exiguobacterium indicum</name>
    <dbReference type="NCBI Taxonomy" id="296995"/>
    <lineage>
        <taxon>Bacteria</taxon>
        <taxon>Bacillati</taxon>
        <taxon>Bacillota</taxon>
        <taxon>Bacilli</taxon>
        <taxon>Bacillales</taxon>
        <taxon>Bacillales Family XII. Incertae Sedis</taxon>
        <taxon>Exiguobacterium</taxon>
    </lineage>
</organism>
<accession>A0A0V8GH98</accession>
<evidence type="ECO:0000313" key="5">
    <source>
        <dbReference type="Proteomes" id="UP000072605"/>
    </source>
</evidence>
<name>A0A0V8GH98_9BACL</name>
<sequence>MDVQWNDKTILELILIVWVIGAIIIIVSQARSKKSLKASLISGTIINLLYTTGISLLWFYTIAVDGISQVLVVYFFVGIFTILEFLFVIVLLIVKRKKTTIS</sequence>
<dbReference type="EMBL" id="LNQL01000002">
    <property type="protein sequence ID" value="KSU49636.1"/>
    <property type="molecule type" value="Genomic_DNA"/>
</dbReference>
<keyword evidence="1" id="KW-0472">Membrane</keyword>
<keyword evidence="1" id="KW-1133">Transmembrane helix</keyword>
<keyword evidence="1" id="KW-0812">Transmembrane</keyword>
<evidence type="ECO:0000313" key="2">
    <source>
        <dbReference type="EMBL" id="KSU49636.1"/>
    </source>
</evidence>
<evidence type="ECO:0000256" key="1">
    <source>
        <dbReference type="SAM" id="Phobius"/>
    </source>
</evidence>
<dbReference type="Proteomes" id="UP000072605">
    <property type="component" value="Unassembled WGS sequence"/>
</dbReference>
<reference evidence="2 4" key="1">
    <citation type="journal article" date="2015" name="Int. J. Syst. Evol. Microbiol.">
        <title>Exiguobacterium enclense sp. nov., isolated from sediment.</title>
        <authorList>
            <person name="Dastager S.G."/>
            <person name="Mawlankar R."/>
            <person name="Sonalkar V.V."/>
            <person name="Thorat M.N."/>
            <person name="Mual P."/>
            <person name="Verma A."/>
            <person name="Krishnamurthi S."/>
            <person name="Tang S.K."/>
            <person name="Li W.J."/>
        </authorList>
    </citation>
    <scope>NUCLEOTIDE SEQUENCE [LARGE SCALE GENOMIC DNA]</scope>
    <source>
        <strain evidence="2 4">NIO-1109</strain>
    </source>
</reference>
<feature type="transmembrane region" description="Helical" evidence="1">
    <location>
        <begin position="12"/>
        <end position="28"/>
    </location>
</feature>
<dbReference type="OrthoDB" id="2354839at2"/>
<comment type="caution">
    <text evidence="2">The sequence shown here is derived from an EMBL/GenBank/DDBJ whole genome shotgun (WGS) entry which is preliminary data.</text>
</comment>
<proteinExistence type="predicted"/>
<dbReference type="AlphaFoldDB" id="A0A0V8GH98"/>
<feature type="transmembrane region" description="Helical" evidence="1">
    <location>
        <begin position="40"/>
        <end position="60"/>
    </location>
</feature>
<evidence type="ECO:0000313" key="3">
    <source>
        <dbReference type="EMBL" id="KTR27137.1"/>
    </source>
</evidence>
<dbReference type="EMBL" id="LDQV01000018">
    <property type="protein sequence ID" value="KTR27137.1"/>
    <property type="molecule type" value="Genomic_DNA"/>
</dbReference>
<protein>
    <submittedName>
        <fullName evidence="2">Uncharacterized protein</fullName>
    </submittedName>
</protein>
<feature type="transmembrane region" description="Helical" evidence="1">
    <location>
        <begin position="72"/>
        <end position="94"/>
    </location>
</feature>
<dbReference type="RefSeq" id="WP_058265365.1">
    <property type="nucleotide sequence ID" value="NZ_FMYN01000002.1"/>
</dbReference>
<dbReference type="GeneID" id="90836519"/>
<reference evidence="3 5" key="2">
    <citation type="journal article" date="2016" name="Front. Microbiol.">
        <title>Genomic Resource of Rice Seed Associated Bacteria.</title>
        <authorList>
            <person name="Midha S."/>
            <person name="Bansal K."/>
            <person name="Sharma S."/>
            <person name="Kumar N."/>
            <person name="Patil P.P."/>
            <person name="Chaudhry V."/>
            <person name="Patil P.B."/>
        </authorList>
    </citation>
    <scope>NUCLEOTIDE SEQUENCE [LARGE SCALE GENOMIC DNA]</scope>
    <source>
        <strain evidence="3 5">RSA11</strain>
    </source>
</reference>
<evidence type="ECO:0000313" key="4">
    <source>
        <dbReference type="Proteomes" id="UP000053797"/>
    </source>
</evidence>
<gene>
    <name evidence="2" type="ORF">AS033_09780</name>
    <name evidence="3" type="ORF">RSA11_07625</name>
</gene>
<dbReference type="Proteomes" id="UP000053797">
    <property type="component" value="Unassembled WGS sequence"/>
</dbReference>